<dbReference type="EMBL" id="VCDI01000009">
    <property type="protein sequence ID" value="TLU70942.1"/>
    <property type="molecule type" value="Genomic_DNA"/>
</dbReference>
<sequence length="73" mass="8026">MEARALSDAHTLGLQVDHIQDLQLDSPDDRPRPMLRFFATAIRTATTPMPVPEMTAAPEDVAAEVSATLVLRR</sequence>
<accession>A0A5R9J077</accession>
<dbReference type="Proteomes" id="UP000305654">
    <property type="component" value="Unassembled WGS sequence"/>
</dbReference>
<dbReference type="RefSeq" id="WP_138327612.1">
    <property type="nucleotide sequence ID" value="NZ_VCDI01000009.1"/>
</dbReference>
<proteinExistence type="predicted"/>
<name>A0A5R9J077_9PROT</name>
<evidence type="ECO:0000313" key="2">
    <source>
        <dbReference type="Proteomes" id="UP000305654"/>
    </source>
</evidence>
<evidence type="ECO:0000313" key="1">
    <source>
        <dbReference type="EMBL" id="TLU70942.1"/>
    </source>
</evidence>
<gene>
    <name evidence="1" type="ORF">FE263_18960</name>
</gene>
<organism evidence="1 2">
    <name type="scientific">Lichenicoccus roseus</name>
    <dbReference type="NCBI Taxonomy" id="2683649"/>
    <lineage>
        <taxon>Bacteria</taxon>
        <taxon>Pseudomonadati</taxon>
        <taxon>Pseudomonadota</taxon>
        <taxon>Alphaproteobacteria</taxon>
        <taxon>Acetobacterales</taxon>
        <taxon>Acetobacteraceae</taxon>
        <taxon>Lichenicoccus</taxon>
    </lineage>
</organism>
<keyword evidence="2" id="KW-1185">Reference proteome</keyword>
<comment type="caution">
    <text evidence="1">The sequence shown here is derived from an EMBL/GenBank/DDBJ whole genome shotgun (WGS) entry which is preliminary data.</text>
</comment>
<reference evidence="1 2" key="1">
    <citation type="submission" date="2019-05" db="EMBL/GenBank/DDBJ databases">
        <authorList>
            <person name="Pankratov T."/>
            <person name="Grouzdev D."/>
        </authorList>
    </citation>
    <scope>NUCLEOTIDE SEQUENCE [LARGE SCALE GENOMIC DNA]</scope>
    <source>
        <strain evidence="1 2">KEBCLARHB70R</strain>
    </source>
</reference>
<protein>
    <submittedName>
        <fullName evidence="1">Uncharacterized protein</fullName>
    </submittedName>
</protein>
<dbReference type="AlphaFoldDB" id="A0A5R9J077"/>